<accession>A0A644X1L3</accession>
<sequence>MSLCILFRTPDGGALMAADSAVSVEYDGLPHRVENIEDHDKIITHFGHMIFCSGNLDRCKDLRCYIKSLRMVDCDEISRYAQRLWEKDPYDNSTGLFVCRPDNTLLGMLSAQNFRVTHLPMKHSQLDIQTLGFHMNEAYIKACLQVKTQNSINAMVSTFNGVACEEVGGAVHLFSRVRGGDIVHKKVPLSDPYGIRKGVFICQ</sequence>
<organism evidence="1">
    <name type="scientific">bioreactor metagenome</name>
    <dbReference type="NCBI Taxonomy" id="1076179"/>
    <lineage>
        <taxon>unclassified sequences</taxon>
        <taxon>metagenomes</taxon>
        <taxon>ecological metagenomes</taxon>
    </lineage>
</organism>
<dbReference type="AlphaFoldDB" id="A0A644X1L3"/>
<gene>
    <name evidence="1" type="ORF">SDC9_56160</name>
</gene>
<reference evidence="1" key="1">
    <citation type="submission" date="2019-08" db="EMBL/GenBank/DDBJ databases">
        <authorList>
            <person name="Kucharzyk K."/>
            <person name="Murdoch R.W."/>
            <person name="Higgins S."/>
            <person name="Loffler F."/>
        </authorList>
    </citation>
    <scope>NUCLEOTIDE SEQUENCE</scope>
</reference>
<evidence type="ECO:0000313" key="1">
    <source>
        <dbReference type="EMBL" id="MPM09837.1"/>
    </source>
</evidence>
<protein>
    <submittedName>
        <fullName evidence="1">Uncharacterized protein</fullName>
    </submittedName>
</protein>
<proteinExistence type="predicted"/>
<name>A0A644X1L3_9ZZZZ</name>
<comment type="caution">
    <text evidence="1">The sequence shown here is derived from an EMBL/GenBank/DDBJ whole genome shotgun (WGS) entry which is preliminary data.</text>
</comment>
<dbReference type="EMBL" id="VSSQ01001618">
    <property type="protein sequence ID" value="MPM09837.1"/>
    <property type="molecule type" value="Genomic_DNA"/>
</dbReference>